<accession>A0A917D0U7</accession>
<comment type="caution">
    <text evidence="1">The sequence shown here is derived from an EMBL/GenBank/DDBJ whole genome shotgun (WGS) entry which is preliminary data.</text>
</comment>
<gene>
    <name evidence="1" type="ORF">GCM10010912_58970</name>
</gene>
<organism evidence="1 2">
    <name type="scientific">Paenibacillus albidus</name>
    <dbReference type="NCBI Taxonomy" id="2041023"/>
    <lineage>
        <taxon>Bacteria</taxon>
        <taxon>Bacillati</taxon>
        <taxon>Bacillota</taxon>
        <taxon>Bacilli</taxon>
        <taxon>Bacillales</taxon>
        <taxon>Paenibacillaceae</taxon>
        <taxon>Paenibacillus</taxon>
    </lineage>
</organism>
<dbReference type="AlphaFoldDB" id="A0A917D0U7"/>
<reference evidence="1" key="1">
    <citation type="journal article" date="2014" name="Int. J. Syst. Evol. Microbiol.">
        <title>Complete genome sequence of Corynebacterium casei LMG S-19264T (=DSM 44701T), isolated from a smear-ripened cheese.</title>
        <authorList>
            <consortium name="US DOE Joint Genome Institute (JGI-PGF)"/>
            <person name="Walter F."/>
            <person name="Albersmeier A."/>
            <person name="Kalinowski J."/>
            <person name="Ruckert C."/>
        </authorList>
    </citation>
    <scope>NUCLEOTIDE SEQUENCE</scope>
    <source>
        <strain evidence="1">CGMCC 1.16134</strain>
    </source>
</reference>
<evidence type="ECO:0000313" key="2">
    <source>
        <dbReference type="Proteomes" id="UP000637643"/>
    </source>
</evidence>
<dbReference type="Proteomes" id="UP000637643">
    <property type="component" value="Unassembled WGS sequence"/>
</dbReference>
<protein>
    <submittedName>
        <fullName evidence="1">Uncharacterized protein</fullName>
    </submittedName>
</protein>
<reference evidence="1" key="2">
    <citation type="submission" date="2020-09" db="EMBL/GenBank/DDBJ databases">
        <authorList>
            <person name="Sun Q."/>
            <person name="Zhou Y."/>
        </authorList>
    </citation>
    <scope>NUCLEOTIDE SEQUENCE</scope>
    <source>
        <strain evidence="1">CGMCC 1.16134</strain>
    </source>
</reference>
<proteinExistence type="predicted"/>
<keyword evidence="2" id="KW-1185">Reference proteome</keyword>
<evidence type="ECO:0000313" key="1">
    <source>
        <dbReference type="EMBL" id="GGG06554.1"/>
    </source>
</evidence>
<name>A0A917D0U7_9BACL</name>
<dbReference type="EMBL" id="BMKR01000041">
    <property type="protein sequence ID" value="GGG06554.1"/>
    <property type="molecule type" value="Genomic_DNA"/>
</dbReference>
<sequence>MRGCTIIRRVKVPLSPGLGGSYPNSGVTPRGAGKIFLLEDRASAVRQSLKGLEEKYQAVVKRGYPNS</sequence>